<dbReference type="AlphaFoldDB" id="A0A7J5XQU3"/>
<dbReference type="Proteomes" id="UP000518266">
    <property type="component" value="Unassembled WGS sequence"/>
</dbReference>
<proteinExistence type="predicted"/>
<accession>A0A7J5XQU3</accession>
<feature type="region of interest" description="Disordered" evidence="1">
    <location>
        <begin position="1"/>
        <end position="21"/>
    </location>
</feature>
<protein>
    <submittedName>
        <fullName evidence="2">Uncharacterized protein</fullName>
    </submittedName>
</protein>
<gene>
    <name evidence="2" type="ORF">F7725_018212</name>
</gene>
<feature type="compositionally biased region" description="Polar residues" evidence="1">
    <location>
        <begin position="1"/>
        <end position="13"/>
    </location>
</feature>
<evidence type="ECO:0000313" key="2">
    <source>
        <dbReference type="EMBL" id="KAF3839495.1"/>
    </source>
</evidence>
<comment type="caution">
    <text evidence="2">The sequence shown here is derived from an EMBL/GenBank/DDBJ whole genome shotgun (WGS) entry which is preliminary data.</text>
</comment>
<evidence type="ECO:0000313" key="3">
    <source>
        <dbReference type="Proteomes" id="UP000518266"/>
    </source>
</evidence>
<sequence length="94" mass="10901">MEILTRQSSNSGTDHSDLRPTVCRDNHGGLKNINRTDLSQRFTKPCSELKGKIKKNKITSHPININISFCCWDLRCTLWMNIDLHSPREHKLQQ</sequence>
<dbReference type="EMBL" id="JAAKFY010000021">
    <property type="protein sequence ID" value="KAF3839495.1"/>
    <property type="molecule type" value="Genomic_DNA"/>
</dbReference>
<keyword evidence="3" id="KW-1185">Reference proteome</keyword>
<name>A0A7J5XQU3_DISMA</name>
<reference evidence="2 3" key="1">
    <citation type="submission" date="2020-03" db="EMBL/GenBank/DDBJ databases">
        <title>Dissostichus mawsoni Genome sequencing and assembly.</title>
        <authorList>
            <person name="Park H."/>
        </authorList>
    </citation>
    <scope>NUCLEOTIDE SEQUENCE [LARGE SCALE GENOMIC DNA]</scope>
    <source>
        <strain evidence="2">DM0001</strain>
        <tissue evidence="2">Muscle</tissue>
    </source>
</reference>
<organism evidence="2 3">
    <name type="scientific">Dissostichus mawsoni</name>
    <name type="common">Antarctic cod</name>
    <dbReference type="NCBI Taxonomy" id="36200"/>
    <lineage>
        <taxon>Eukaryota</taxon>
        <taxon>Metazoa</taxon>
        <taxon>Chordata</taxon>
        <taxon>Craniata</taxon>
        <taxon>Vertebrata</taxon>
        <taxon>Euteleostomi</taxon>
        <taxon>Actinopterygii</taxon>
        <taxon>Neopterygii</taxon>
        <taxon>Teleostei</taxon>
        <taxon>Neoteleostei</taxon>
        <taxon>Acanthomorphata</taxon>
        <taxon>Eupercaria</taxon>
        <taxon>Perciformes</taxon>
        <taxon>Notothenioidei</taxon>
        <taxon>Nototheniidae</taxon>
        <taxon>Dissostichus</taxon>
    </lineage>
</organism>
<evidence type="ECO:0000256" key="1">
    <source>
        <dbReference type="SAM" id="MobiDB-lite"/>
    </source>
</evidence>